<dbReference type="Proteomes" id="UP000197596">
    <property type="component" value="Unassembled WGS sequence"/>
</dbReference>
<reference evidence="1 2" key="1">
    <citation type="submission" date="2017-06" db="EMBL/GenBank/DDBJ databases">
        <title>Herbaspirillum phytohormonus sp. nov., isolated from the root nodule of Robinia pseudoacacia in lead-zinc mine.</title>
        <authorList>
            <person name="Fan M."/>
            <person name="Lin Y."/>
        </authorList>
    </citation>
    <scope>NUCLEOTIDE SEQUENCE [LARGE SCALE GENOMIC DNA]</scope>
    <source>
        <strain evidence="1 2">HZ10</strain>
    </source>
</reference>
<dbReference type="AlphaFoldDB" id="A0A2D0B616"/>
<organism evidence="1 2">
    <name type="scientific">Herbaspirillum robiniae</name>
    <dbReference type="NCBI Taxonomy" id="2014887"/>
    <lineage>
        <taxon>Bacteria</taxon>
        <taxon>Pseudomonadati</taxon>
        <taxon>Pseudomonadota</taxon>
        <taxon>Betaproteobacteria</taxon>
        <taxon>Burkholderiales</taxon>
        <taxon>Oxalobacteraceae</taxon>
        <taxon>Herbaspirillum</taxon>
    </lineage>
</organism>
<evidence type="ECO:0008006" key="3">
    <source>
        <dbReference type="Google" id="ProtNLM"/>
    </source>
</evidence>
<comment type="caution">
    <text evidence="1">The sequence shown here is derived from an EMBL/GenBank/DDBJ whole genome shotgun (WGS) entry which is preliminary data.</text>
</comment>
<name>A0A2D0B616_9BURK</name>
<evidence type="ECO:0000313" key="1">
    <source>
        <dbReference type="EMBL" id="OWY29828.1"/>
    </source>
</evidence>
<accession>A0A2D0B616</accession>
<dbReference type="InterPro" id="IPR011050">
    <property type="entry name" value="Pectin_lyase_fold/virulence"/>
</dbReference>
<gene>
    <name evidence="1" type="ORF">CEJ42_08215</name>
</gene>
<dbReference type="InterPro" id="IPR012334">
    <property type="entry name" value="Pectin_lyas_fold"/>
</dbReference>
<dbReference type="EMBL" id="NJGU01000004">
    <property type="protein sequence ID" value="OWY29828.1"/>
    <property type="molecule type" value="Genomic_DNA"/>
</dbReference>
<dbReference type="Pfam" id="PF14592">
    <property type="entry name" value="Chondroitinas_B"/>
    <property type="match status" value="1"/>
</dbReference>
<proteinExistence type="predicted"/>
<protein>
    <recommendedName>
        <fullName evidence="3">Right handed beta helix domain-containing protein</fullName>
    </recommendedName>
</protein>
<dbReference type="Gene3D" id="2.160.20.10">
    <property type="entry name" value="Single-stranded right-handed beta-helix, Pectin lyase-like"/>
    <property type="match status" value="1"/>
</dbReference>
<sequence length="482" mass="52289">MTTSSKRLKRFFWLLLAAGFVSVGAAAFMLDRLNIPPRQLAPYLERRAEGHQPAVVELAVRLTDGLQQLDRGTREVHTPQRWNIGAGAVATKTSGAGAEVVMVSTAVELKQALAQARPGQAITLMPGHYRIDGDGSLDIRQAGTAEAPIVVRAERPATVFIELNAGEGFKVDAPYWRFENLNIEGVCQTQEFCQHAFHVAGRGAHFTARNNLIVNFNAHFKINGEDGNFPDYGVIEGNTLTNTAPRRTISPVTPIDLVAASHWRIARNQISDFIKADGDRISYGAFVKGGGSDNRIEQNIVLCEYLLQGNRGAQVGLSLGGGGTGPQYCRDRRCITEQDGGVVQSNLIASCSDDGIYLNRAAASKILHNTLVDTGGITVRFPESSADVEGNLVDSVVRSRDEGLLRTAENQVTGPISLYLGRHPVRALFKAPGALDFSWKDKPAVRENMSEQIPDLCQGMRTGTVSYGAFEDFAACTRPQAR</sequence>
<evidence type="ECO:0000313" key="2">
    <source>
        <dbReference type="Proteomes" id="UP000197596"/>
    </source>
</evidence>
<dbReference type="InterPro" id="IPR039513">
    <property type="entry name" value="PL-6"/>
</dbReference>
<dbReference type="SUPFAM" id="SSF51126">
    <property type="entry name" value="Pectin lyase-like"/>
    <property type="match status" value="1"/>
</dbReference>
<dbReference type="RefSeq" id="WP_088750592.1">
    <property type="nucleotide sequence ID" value="NZ_NJGU01000004.1"/>
</dbReference>